<dbReference type="PANTHER" id="PTHR30118:SF15">
    <property type="entry name" value="TRANSCRIPTIONAL REGULATORY PROTEIN"/>
    <property type="match status" value="1"/>
</dbReference>
<dbReference type="RefSeq" id="WP_158084655.1">
    <property type="nucleotide sequence ID" value="NZ_BMKF01000001.1"/>
</dbReference>
<dbReference type="SUPFAM" id="SSF53850">
    <property type="entry name" value="Periplasmic binding protein-like II"/>
    <property type="match status" value="1"/>
</dbReference>
<dbReference type="PROSITE" id="PS50931">
    <property type="entry name" value="HTH_LYSR"/>
    <property type="match status" value="1"/>
</dbReference>
<dbReference type="Gene3D" id="3.40.190.10">
    <property type="entry name" value="Periplasmic binding protein-like II"/>
    <property type="match status" value="2"/>
</dbReference>
<dbReference type="CDD" id="cd08417">
    <property type="entry name" value="PBP2_Nitroaromatics_like"/>
    <property type="match status" value="1"/>
</dbReference>
<dbReference type="EMBL" id="BMKF01000001">
    <property type="protein sequence ID" value="GGB65080.1"/>
    <property type="molecule type" value="Genomic_DNA"/>
</dbReference>
<evidence type="ECO:0000256" key="3">
    <source>
        <dbReference type="ARBA" id="ARBA00023125"/>
    </source>
</evidence>
<keyword evidence="3" id="KW-0238">DNA-binding</keyword>
<dbReference type="SUPFAM" id="SSF46785">
    <property type="entry name" value="Winged helix' DNA-binding domain"/>
    <property type="match status" value="1"/>
</dbReference>
<comment type="similarity">
    <text evidence="1">Belongs to the LysR transcriptional regulatory family.</text>
</comment>
<dbReference type="Gene3D" id="1.10.10.10">
    <property type="entry name" value="Winged helix-like DNA-binding domain superfamily/Winged helix DNA-binding domain"/>
    <property type="match status" value="1"/>
</dbReference>
<evidence type="ECO:0000259" key="5">
    <source>
        <dbReference type="PROSITE" id="PS50931"/>
    </source>
</evidence>
<evidence type="ECO:0000313" key="7">
    <source>
        <dbReference type="Proteomes" id="UP000628854"/>
    </source>
</evidence>
<dbReference type="Pfam" id="PF03466">
    <property type="entry name" value="LysR_substrate"/>
    <property type="match status" value="1"/>
</dbReference>
<dbReference type="PANTHER" id="PTHR30118">
    <property type="entry name" value="HTH-TYPE TRANSCRIPTIONAL REGULATOR LEUO-RELATED"/>
    <property type="match status" value="1"/>
</dbReference>
<proteinExistence type="inferred from homology"/>
<gene>
    <name evidence="6" type="ORF">GCM10011503_12400</name>
</gene>
<dbReference type="InterPro" id="IPR000847">
    <property type="entry name" value="LysR_HTH_N"/>
</dbReference>
<feature type="domain" description="HTH lysR-type" evidence="5">
    <location>
        <begin position="6"/>
        <end position="63"/>
    </location>
</feature>
<reference evidence="7" key="1">
    <citation type="journal article" date="2019" name="Int. J. Syst. Evol. Microbiol.">
        <title>The Global Catalogue of Microorganisms (GCM) 10K type strain sequencing project: providing services to taxonomists for standard genome sequencing and annotation.</title>
        <authorList>
            <consortium name="The Broad Institute Genomics Platform"/>
            <consortium name="The Broad Institute Genome Sequencing Center for Infectious Disease"/>
            <person name="Wu L."/>
            <person name="Ma J."/>
        </authorList>
    </citation>
    <scope>NUCLEOTIDE SEQUENCE [LARGE SCALE GENOMIC DNA]</scope>
    <source>
        <strain evidence="7">CGMCC 1.15928</strain>
    </source>
</reference>
<comment type="caution">
    <text evidence="6">The sequence shown here is derived from an EMBL/GenBank/DDBJ whole genome shotgun (WGS) entry which is preliminary data.</text>
</comment>
<keyword evidence="7" id="KW-1185">Reference proteome</keyword>
<evidence type="ECO:0000313" key="6">
    <source>
        <dbReference type="EMBL" id="GGB65080.1"/>
    </source>
</evidence>
<dbReference type="InterPro" id="IPR036388">
    <property type="entry name" value="WH-like_DNA-bd_sf"/>
</dbReference>
<dbReference type="InterPro" id="IPR037402">
    <property type="entry name" value="YidZ_PBP2"/>
</dbReference>
<dbReference type="Proteomes" id="UP000628854">
    <property type="component" value="Unassembled WGS sequence"/>
</dbReference>
<dbReference type="InterPro" id="IPR036390">
    <property type="entry name" value="WH_DNA-bd_sf"/>
</dbReference>
<name>A0ABQ1JED8_9PROT</name>
<dbReference type="InterPro" id="IPR005119">
    <property type="entry name" value="LysR_subst-bd"/>
</dbReference>
<keyword evidence="2" id="KW-0805">Transcription regulation</keyword>
<accession>A0ABQ1JED8</accession>
<evidence type="ECO:0000256" key="1">
    <source>
        <dbReference type="ARBA" id="ARBA00009437"/>
    </source>
</evidence>
<sequence>MSLRRQDLNLLPILRELIRAQSVSRAAESIHLSQSATSGALARLRDVFNDELLVMDGRNMIATPFAKSIQQRVEEACAAIETLYEPLSFDPKSEPRQFNVATTDYVAYMLAGRVAKRILNECYSVSVRFHPISRAVEQHLLHGDIDIAIMSDKGAEHTGSTLHGSRLFEDERVVIASAINPPFKGALTLEAYLNAPHANFELHQFDSLSMSQIWPELERPVRQVVSVPHFTALPETVANSGCLALIQKRLAAQMATAGLVTIHPAPFEAPAVEIYAYRSPLRSQDRSLDWVTDLLADISAHLPDV</sequence>
<evidence type="ECO:0000256" key="2">
    <source>
        <dbReference type="ARBA" id="ARBA00023015"/>
    </source>
</evidence>
<organism evidence="6 7">
    <name type="scientific">Henriciella pelagia</name>
    <dbReference type="NCBI Taxonomy" id="1977912"/>
    <lineage>
        <taxon>Bacteria</taxon>
        <taxon>Pseudomonadati</taxon>
        <taxon>Pseudomonadota</taxon>
        <taxon>Alphaproteobacteria</taxon>
        <taxon>Hyphomonadales</taxon>
        <taxon>Hyphomonadaceae</taxon>
        <taxon>Henriciella</taxon>
    </lineage>
</organism>
<dbReference type="Pfam" id="PF00126">
    <property type="entry name" value="HTH_1"/>
    <property type="match status" value="1"/>
</dbReference>
<keyword evidence="4" id="KW-0804">Transcription</keyword>
<dbReference type="InterPro" id="IPR050389">
    <property type="entry name" value="LysR-type_TF"/>
</dbReference>
<evidence type="ECO:0000256" key="4">
    <source>
        <dbReference type="ARBA" id="ARBA00023163"/>
    </source>
</evidence>
<protein>
    <submittedName>
        <fullName evidence="6">LysR family transcriptional regulator</fullName>
    </submittedName>
</protein>